<feature type="region of interest" description="Disordered" evidence="1">
    <location>
        <begin position="19"/>
        <end position="88"/>
    </location>
</feature>
<gene>
    <name evidence="3" type="ORF">PVK37_24710</name>
</gene>
<name>A0ABY7ZNW4_9ACTN</name>
<proteinExistence type="predicted"/>
<sequence>MAKREWLTTAGLVASTLTMAGCGTTGAPDTPGASGATPDLGPTPSAATTAGTPSAAPSRSTPSAGTSSAGTPSATATARPDATSPVLSGRRQVTIVRVDAFESGLSLGDDGRLTEVDDDSGRQLFVPTPVNGKYLIKAYRGSGGGPGAGEPVCWRVHNPGDTRPLSVDTATCRTDDPRQQFEIAPAATGGERAYVISNAGAFLRTSARNGLILEELGDAPPANSFRFTDNGPAPA</sequence>
<evidence type="ECO:0008006" key="5">
    <source>
        <dbReference type="Google" id="ProtNLM"/>
    </source>
</evidence>
<feature type="compositionally biased region" description="Low complexity" evidence="1">
    <location>
        <begin position="42"/>
        <end position="80"/>
    </location>
</feature>
<evidence type="ECO:0000256" key="2">
    <source>
        <dbReference type="SAM" id="SignalP"/>
    </source>
</evidence>
<dbReference type="Proteomes" id="UP001219605">
    <property type="component" value="Chromosome"/>
</dbReference>
<keyword evidence="4" id="KW-1185">Reference proteome</keyword>
<organism evidence="3 4">
    <name type="scientific">Micromonospora cathayae</name>
    <dbReference type="NCBI Taxonomy" id="3028804"/>
    <lineage>
        <taxon>Bacteria</taxon>
        <taxon>Bacillati</taxon>
        <taxon>Actinomycetota</taxon>
        <taxon>Actinomycetes</taxon>
        <taxon>Micromonosporales</taxon>
        <taxon>Micromonosporaceae</taxon>
        <taxon>Micromonospora</taxon>
    </lineage>
</organism>
<feature type="signal peptide" evidence="2">
    <location>
        <begin position="1"/>
        <end position="20"/>
    </location>
</feature>
<dbReference type="RefSeq" id="WP_275030197.1">
    <property type="nucleotide sequence ID" value="NZ_CP118615.1"/>
</dbReference>
<protein>
    <recommendedName>
        <fullName evidence="5">RICIN domain-containing protein</fullName>
    </recommendedName>
</protein>
<accession>A0ABY7ZNW4</accession>
<feature type="chain" id="PRO_5045937165" description="RICIN domain-containing protein" evidence="2">
    <location>
        <begin position="21"/>
        <end position="235"/>
    </location>
</feature>
<evidence type="ECO:0000256" key="1">
    <source>
        <dbReference type="SAM" id="MobiDB-lite"/>
    </source>
</evidence>
<dbReference type="PROSITE" id="PS51257">
    <property type="entry name" value="PROKAR_LIPOPROTEIN"/>
    <property type="match status" value="1"/>
</dbReference>
<evidence type="ECO:0000313" key="3">
    <source>
        <dbReference type="EMBL" id="WDZ83639.1"/>
    </source>
</evidence>
<dbReference type="EMBL" id="CP118615">
    <property type="protein sequence ID" value="WDZ83639.1"/>
    <property type="molecule type" value="Genomic_DNA"/>
</dbReference>
<keyword evidence="2" id="KW-0732">Signal</keyword>
<evidence type="ECO:0000313" key="4">
    <source>
        <dbReference type="Proteomes" id="UP001219605"/>
    </source>
</evidence>
<reference evidence="3 4" key="1">
    <citation type="submission" date="2023-02" db="EMBL/GenBank/DDBJ databases">
        <authorList>
            <person name="Mo P."/>
        </authorList>
    </citation>
    <scope>NUCLEOTIDE SEQUENCE [LARGE SCALE GENOMIC DNA]</scope>
    <source>
        <strain evidence="3 4">HUAS 3</strain>
    </source>
</reference>